<keyword evidence="3" id="KW-0378">Hydrolase</keyword>
<gene>
    <name evidence="5" type="ORF">ElyMa_005967500</name>
</gene>
<evidence type="ECO:0000256" key="4">
    <source>
        <dbReference type="ARBA" id="ARBA00022842"/>
    </source>
</evidence>
<proteinExistence type="inferred from homology"/>
<keyword evidence="2" id="KW-0479">Metal-binding</keyword>
<dbReference type="Gene3D" id="3.60.10.10">
    <property type="entry name" value="Endonuclease/exonuclease/phosphatase"/>
    <property type="match status" value="1"/>
</dbReference>
<evidence type="ECO:0000256" key="3">
    <source>
        <dbReference type="ARBA" id="ARBA00022801"/>
    </source>
</evidence>
<keyword evidence="6" id="KW-1185">Reference proteome</keyword>
<organism evidence="5 6">
    <name type="scientific">Elysia marginata</name>
    <dbReference type="NCBI Taxonomy" id="1093978"/>
    <lineage>
        <taxon>Eukaryota</taxon>
        <taxon>Metazoa</taxon>
        <taxon>Spiralia</taxon>
        <taxon>Lophotrochozoa</taxon>
        <taxon>Mollusca</taxon>
        <taxon>Gastropoda</taxon>
        <taxon>Heterobranchia</taxon>
        <taxon>Euthyneura</taxon>
        <taxon>Panpulmonata</taxon>
        <taxon>Sacoglossa</taxon>
        <taxon>Placobranchoidea</taxon>
        <taxon>Plakobranchidae</taxon>
        <taxon>Elysia</taxon>
    </lineage>
</organism>
<evidence type="ECO:0000313" key="6">
    <source>
        <dbReference type="Proteomes" id="UP000762676"/>
    </source>
</evidence>
<dbReference type="PANTHER" id="PTHR12103:SF15">
    <property type="entry name" value="CYTOSOLIC PURINE 5'-NUCLEOTIDASE"/>
    <property type="match status" value="1"/>
</dbReference>
<comment type="caution">
    <text evidence="5">The sequence shown here is derived from an EMBL/GenBank/DDBJ whole genome shotgun (WGS) entry which is preliminary data.</text>
</comment>
<sequence length="340" mass="39836">MQISAHKSCQQPGEVHEQDYFENVTYLEDLLIDPDPSYPDLFSPVPVGHYSYCIQTADYRPTKMSTSETKKAVQLRNGHRENEKSHELKVFKREPQHRIFVNRGLHLDKIKFYGFDMDYTLAVYKSPVYETMSFDLLKKRLIHRGYPEAIKQFEYKPSFPVRGLWFDKKFGNLLKVDSHGNILVCVHGFKFLKSHEVSELYPNKYIQLDEKRVYILNTLFNIPETYMLACIIDYFASHKDFQHTSSKQEVSSGTIHMSYKSIFQDIRDATDWLHIHETIERMVVKVVVHSRQNSCPIICAYAPTPASSNEDRNRFYSDLDRHLKATLQNGKHHLLGDFNT</sequence>
<reference evidence="5 6" key="1">
    <citation type="journal article" date="2021" name="Elife">
        <title>Chloroplast acquisition without the gene transfer in kleptoplastic sea slugs, Plakobranchus ocellatus.</title>
        <authorList>
            <person name="Maeda T."/>
            <person name="Takahashi S."/>
            <person name="Yoshida T."/>
            <person name="Shimamura S."/>
            <person name="Takaki Y."/>
            <person name="Nagai Y."/>
            <person name="Toyoda A."/>
            <person name="Suzuki Y."/>
            <person name="Arimoto A."/>
            <person name="Ishii H."/>
            <person name="Satoh N."/>
            <person name="Nishiyama T."/>
            <person name="Hasebe M."/>
            <person name="Maruyama T."/>
            <person name="Minagawa J."/>
            <person name="Obokata J."/>
            <person name="Shigenobu S."/>
        </authorList>
    </citation>
    <scope>NUCLEOTIDE SEQUENCE [LARGE SCALE GENOMIC DNA]</scope>
</reference>
<dbReference type="InterPro" id="IPR008380">
    <property type="entry name" value="HAD-SF_hydro_IG_5-nucl"/>
</dbReference>
<dbReference type="SUPFAM" id="SSF56219">
    <property type="entry name" value="DNase I-like"/>
    <property type="match status" value="1"/>
</dbReference>
<protein>
    <submittedName>
        <fullName evidence="5">Cytosolic purine 5'-nucleotidase</fullName>
    </submittedName>
</protein>
<dbReference type="InterPro" id="IPR023214">
    <property type="entry name" value="HAD_sf"/>
</dbReference>
<dbReference type="GO" id="GO:0008253">
    <property type="term" value="F:5'-nucleotidase activity"/>
    <property type="evidence" value="ECO:0007669"/>
    <property type="project" value="TreeGrafter"/>
</dbReference>
<comment type="similarity">
    <text evidence="1">Belongs to the 5'(3')-deoxyribonucleotidase family.</text>
</comment>
<dbReference type="Gene3D" id="3.40.50.1000">
    <property type="entry name" value="HAD superfamily/HAD-like"/>
    <property type="match status" value="1"/>
</dbReference>
<dbReference type="InterPro" id="IPR036691">
    <property type="entry name" value="Endo/exonu/phosph_ase_sf"/>
</dbReference>
<dbReference type="AlphaFoldDB" id="A0AAV4GBH5"/>
<dbReference type="SUPFAM" id="SSF56784">
    <property type="entry name" value="HAD-like"/>
    <property type="match status" value="1"/>
</dbReference>
<dbReference type="GO" id="GO:0046872">
    <property type="term" value="F:metal ion binding"/>
    <property type="evidence" value="ECO:0007669"/>
    <property type="project" value="UniProtKB-KW"/>
</dbReference>
<evidence type="ECO:0000256" key="2">
    <source>
        <dbReference type="ARBA" id="ARBA00022723"/>
    </source>
</evidence>
<dbReference type="PANTHER" id="PTHR12103">
    <property type="entry name" value="5'-NUCLEOTIDASE DOMAIN-CONTAINING"/>
    <property type="match status" value="1"/>
</dbReference>
<accession>A0AAV4GBH5</accession>
<dbReference type="Proteomes" id="UP000762676">
    <property type="component" value="Unassembled WGS sequence"/>
</dbReference>
<evidence type="ECO:0000313" key="5">
    <source>
        <dbReference type="EMBL" id="GFR83093.1"/>
    </source>
</evidence>
<evidence type="ECO:0000256" key="1">
    <source>
        <dbReference type="ARBA" id="ARBA00009589"/>
    </source>
</evidence>
<name>A0AAV4GBH5_9GAST</name>
<dbReference type="Pfam" id="PF05761">
    <property type="entry name" value="5_nucleotid"/>
    <property type="match status" value="1"/>
</dbReference>
<dbReference type="EMBL" id="BMAT01011982">
    <property type="protein sequence ID" value="GFR83093.1"/>
    <property type="molecule type" value="Genomic_DNA"/>
</dbReference>
<keyword evidence="4" id="KW-0460">Magnesium</keyword>
<dbReference type="InterPro" id="IPR036412">
    <property type="entry name" value="HAD-like_sf"/>
</dbReference>